<accession>A0ABR6J189</accession>
<proteinExistence type="predicted"/>
<dbReference type="EMBL" id="JACIFX010000059">
    <property type="protein sequence ID" value="MBB4233434.1"/>
    <property type="molecule type" value="Genomic_DNA"/>
</dbReference>
<comment type="caution">
    <text evidence="2">The sequence shown here is derived from an EMBL/GenBank/DDBJ whole genome shotgun (WGS) entry which is preliminary data.</text>
</comment>
<gene>
    <name evidence="2" type="ORF">GGD56_007346</name>
</gene>
<name>A0ABR6J189_9HYPH</name>
<evidence type="ECO:0000313" key="2">
    <source>
        <dbReference type="EMBL" id="MBB4233434.1"/>
    </source>
</evidence>
<evidence type="ECO:0000313" key="3">
    <source>
        <dbReference type="Proteomes" id="UP000551353"/>
    </source>
</evidence>
<keyword evidence="3" id="KW-1185">Reference proteome</keyword>
<sequence>MGARRALLAKGRQEGNTRAIVGTAVAQRQLVDAATKKRAAVRRGGAGKPKTNADDRGWGSLRGIDFSKPVPFVEDTGRAAMNNEISHLTASAAALLAEQPGLRGRNRAPSADAMRAETPSS</sequence>
<protein>
    <submittedName>
        <fullName evidence="2">Uncharacterized protein</fullName>
    </submittedName>
</protein>
<evidence type="ECO:0000256" key="1">
    <source>
        <dbReference type="SAM" id="MobiDB-lite"/>
    </source>
</evidence>
<organism evidence="2 3">
    <name type="scientific">Rhizobium mongolense</name>
    <dbReference type="NCBI Taxonomy" id="57676"/>
    <lineage>
        <taxon>Bacteria</taxon>
        <taxon>Pseudomonadati</taxon>
        <taxon>Pseudomonadota</taxon>
        <taxon>Alphaproteobacteria</taxon>
        <taxon>Hyphomicrobiales</taxon>
        <taxon>Rhizobiaceae</taxon>
        <taxon>Rhizobium/Agrobacterium group</taxon>
        <taxon>Rhizobium</taxon>
    </lineage>
</organism>
<dbReference type="RefSeq" id="WP_233450516.1">
    <property type="nucleotide sequence ID" value="NZ_JACIFX010000059.1"/>
</dbReference>
<feature type="region of interest" description="Disordered" evidence="1">
    <location>
        <begin position="99"/>
        <end position="121"/>
    </location>
</feature>
<dbReference type="Proteomes" id="UP000551353">
    <property type="component" value="Unassembled WGS sequence"/>
</dbReference>
<reference evidence="2 3" key="1">
    <citation type="submission" date="2020-08" db="EMBL/GenBank/DDBJ databases">
        <title>Genomic Encyclopedia of Type Strains, Phase IV (KMG-V): Genome sequencing to study the core and pangenomes of soil and plant-associated prokaryotes.</title>
        <authorList>
            <person name="Whitman W."/>
        </authorList>
    </citation>
    <scope>NUCLEOTIDE SEQUENCE [LARGE SCALE GENOMIC DNA]</scope>
    <source>
        <strain evidence="2 3">SEMIA 4087</strain>
    </source>
</reference>
<feature type="region of interest" description="Disordered" evidence="1">
    <location>
        <begin position="40"/>
        <end position="61"/>
    </location>
</feature>